<protein>
    <submittedName>
        <fullName evidence="2">Uncharacterized protein</fullName>
    </submittedName>
</protein>
<proteinExistence type="predicted"/>
<evidence type="ECO:0000313" key="3">
    <source>
        <dbReference type="Proteomes" id="UP001054889"/>
    </source>
</evidence>
<organism evidence="2 3">
    <name type="scientific">Eleusine coracana subsp. coracana</name>
    <dbReference type="NCBI Taxonomy" id="191504"/>
    <lineage>
        <taxon>Eukaryota</taxon>
        <taxon>Viridiplantae</taxon>
        <taxon>Streptophyta</taxon>
        <taxon>Embryophyta</taxon>
        <taxon>Tracheophyta</taxon>
        <taxon>Spermatophyta</taxon>
        <taxon>Magnoliopsida</taxon>
        <taxon>Liliopsida</taxon>
        <taxon>Poales</taxon>
        <taxon>Poaceae</taxon>
        <taxon>PACMAD clade</taxon>
        <taxon>Chloridoideae</taxon>
        <taxon>Cynodonteae</taxon>
        <taxon>Eleusininae</taxon>
        <taxon>Eleusine</taxon>
    </lineage>
</organism>
<evidence type="ECO:0000313" key="2">
    <source>
        <dbReference type="EMBL" id="GJN04857.1"/>
    </source>
</evidence>
<sequence length="167" mass="18351">MQPPQPTGSLGPVLPSRTRPPPSTRRHRHQTEPLDVVATGPVAPTQDDAIALTPGPANAPATSHLALITFVVDLWAYLDEVEALCAGGLCRQCCAMGTTNHQSRLFIDFATFESMEKEGHPPWEGYVFIMPPLCNDGSMDVQVTLFIRAMDIFKDCRYSLEARDTQL</sequence>
<dbReference type="Proteomes" id="UP001054889">
    <property type="component" value="Unassembled WGS sequence"/>
</dbReference>
<evidence type="ECO:0000256" key="1">
    <source>
        <dbReference type="SAM" id="MobiDB-lite"/>
    </source>
</evidence>
<comment type="caution">
    <text evidence="2">The sequence shown here is derived from an EMBL/GenBank/DDBJ whole genome shotgun (WGS) entry which is preliminary data.</text>
</comment>
<gene>
    <name evidence="2" type="primary">ga22434</name>
    <name evidence="2" type="ORF">PR202_ga22434</name>
</gene>
<feature type="region of interest" description="Disordered" evidence="1">
    <location>
        <begin position="1"/>
        <end position="32"/>
    </location>
</feature>
<dbReference type="AlphaFoldDB" id="A0AAV5D3L5"/>
<dbReference type="EMBL" id="BQKI01000011">
    <property type="protein sequence ID" value="GJN04857.1"/>
    <property type="molecule type" value="Genomic_DNA"/>
</dbReference>
<reference evidence="2" key="1">
    <citation type="journal article" date="2018" name="DNA Res.">
        <title>Multiple hybrid de novo genome assembly of finger millet, an orphan allotetraploid crop.</title>
        <authorList>
            <person name="Hatakeyama M."/>
            <person name="Aluri S."/>
            <person name="Balachadran M.T."/>
            <person name="Sivarajan S.R."/>
            <person name="Patrignani A."/>
            <person name="Gruter S."/>
            <person name="Poveda L."/>
            <person name="Shimizu-Inatsugi R."/>
            <person name="Baeten J."/>
            <person name="Francoijs K.J."/>
            <person name="Nataraja K.N."/>
            <person name="Reddy Y.A.N."/>
            <person name="Phadnis S."/>
            <person name="Ravikumar R.L."/>
            <person name="Schlapbach R."/>
            <person name="Sreeman S.M."/>
            <person name="Shimizu K.K."/>
        </authorList>
    </citation>
    <scope>NUCLEOTIDE SEQUENCE</scope>
</reference>
<reference evidence="2" key="2">
    <citation type="submission" date="2021-12" db="EMBL/GenBank/DDBJ databases">
        <title>Resequencing data analysis of finger millet.</title>
        <authorList>
            <person name="Hatakeyama M."/>
            <person name="Aluri S."/>
            <person name="Balachadran M.T."/>
            <person name="Sivarajan S.R."/>
            <person name="Poveda L."/>
            <person name="Shimizu-Inatsugi R."/>
            <person name="Schlapbach R."/>
            <person name="Sreeman S.M."/>
            <person name="Shimizu K.K."/>
        </authorList>
    </citation>
    <scope>NUCLEOTIDE SEQUENCE</scope>
</reference>
<name>A0AAV5D3L5_ELECO</name>
<accession>A0AAV5D3L5</accession>
<keyword evidence="3" id="KW-1185">Reference proteome</keyword>